<dbReference type="PANTHER" id="PTHR12907:SF26">
    <property type="entry name" value="HIF PROLYL HYDROXYLASE, ISOFORM C"/>
    <property type="match status" value="1"/>
</dbReference>
<evidence type="ECO:0000256" key="13">
    <source>
        <dbReference type="PROSITE-ProRule" id="PRU00134"/>
    </source>
</evidence>
<dbReference type="PANTHER" id="PTHR12907">
    <property type="entry name" value="EGL NINE HOMOLOG-RELATED"/>
    <property type="match status" value="1"/>
</dbReference>
<evidence type="ECO:0000256" key="4">
    <source>
        <dbReference type="ARBA" id="ARBA00022771"/>
    </source>
</evidence>
<comment type="cofactor">
    <cofactor evidence="1">
        <name>L-ascorbate</name>
        <dbReference type="ChEBI" id="CHEBI:38290"/>
    </cofactor>
</comment>
<name>A0AA88XWR4_PINIB</name>
<dbReference type="GO" id="GO:0071456">
    <property type="term" value="P:cellular response to hypoxia"/>
    <property type="evidence" value="ECO:0007669"/>
    <property type="project" value="TreeGrafter"/>
</dbReference>
<evidence type="ECO:0000256" key="5">
    <source>
        <dbReference type="ARBA" id="ARBA00022833"/>
    </source>
</evidence>
<keyword evidence="9" id="KW-0408">Iron</keyword>
<dbReference type="Pfam" id="PF01753">
    <property type="entry name" value="zf-MYND"/>
    <property type="match status" value="1"/>
</dbReference>
<dbReference type="InterPro" id="IPR002893">
    <property type="entry name" value="Znf_MYND"/>
</dbReference>
<dbReference type="Pfam" id="PF13640">
    <property type="entry name" value="2OG-FeII_Oxy_3"/>
    <property type="match status" value="1"/>
</dbReference>
<feature type="domain" description="Fe2OG dioxygenase" evidence="16">
    <location>
        <begin position="316"/>
        <end position="414"/>
    </location>
</feature>
<evidence type="ECO:0000313" key="18">
    <source>
        <dbReference type="Proteomes" id="UP001186944"/>
    </source>
</evidence>
<keyword evidence="6" id="KW-0847">Vitamin C</keyword>
<dbReference type="SMART" id="SM00702">
    <property type="entry name" value="P4Hc"/>
    <property type="match status" value="1"/>
</dbReference>
<evidence type="ECO:0000256" key="9">
    <source>
        <dbReference type="ARBA" id="ARBA00023004"/>
    </source>
</evidence>
<dbReference type="SUPFAM" id="SSF144232">
    <property type="entry name" value="HIT/MYND zinc finger-like"/>
    <property type="match status" value="1"/>
</dbReference>
<dbReference type="EMBL" id="VSWD01000009">
    <property type="protein sequence ID" value="KAK3093901.1"/>
    <property type="molecule type" value="Genomic_DNA"/>
</dbReference>
<evidence type="ECO:0000259" key="15">
    <source>
        <dbReference type="PROSITE" id="PS50865"/>
    </source>
</evidence>
<evidence type="ECO:0000313" key="17">
    <source>
        <dbReference type="EMBL" id="KAK3093901.1"/>
    </source>
</evidence>
<dbReference type="EC" id="1.14.11.29" evidence="11"/>
<evidence type="ECO:0000256" key="8">
    <source>
        <dbReference type="ARBA" id="ARBA00023002"/>
    </source>
</evidence>
<dbReference type="AlphaFoldDB" id="A0AA88XWR4"/>
<sequence length="446" mass="50163">MNVNMDCVVRDKSNIRSVCQLCGALENLMICGGCRSTWYCSKEHQRYDWKYHKKNCKTIKLKREMQSPSCCSSHAASDDNQNEAKCVRDNNSVLTQVEKESKAMTRDHSQINVNNQIGSNSLECEGTTSQSDDNKQDSHGGLQSQSQAMKTEQGSSESYILESNEAELEAPDYHSVTYTNRTGVEEEEDKDMGPLSTQDTRKTFFDVLKARNEVLGNYVVECLNQYGICVIDNFLGEGKGSSILSEVKALHSKDVFTEGQLVNKKSGSVSGNIRGDMITWVDGHEKDCEDIKFLISSMDAVILQCAGKLANCSINGRTKAMVACYPGKESGYVRHVDNPNKDGRCVTCIYYLNKGWDPQIDGGVLRIFPEGGSTIACIEPKFDRLLFFWSDRRNPHEVMPTRKTRYAITVWYYDAEERKQAVKRFREELSKSANANDDSWRIASCG</sequence>
<evidence type="ECO:0000256" key="12">
    <source>
        <dbReference type="ARBA" id="ARBA00049134"/>
    </source>
</evidence>
<dbReference type="FunFam" id="2.60.120.620:FF:000005">
    <property type="entry name" value="Egl nine homolog 1"/>
    <property type="match status" value="1"/>
</dbReference>
<keyword evidence="8" id="KW-0560">Oxidoreductase</keyword>
<dbReference type="GO" id="GO:0031418">
    <property type="term" value="F:L-ascorbic acid binding"/>
    <property type="evidence" value="ECO:0007669"/>
    <property type="project" value="UniProtKB-KW"/>
</dbReference>
<dbReference type="Gene3D" id="2.60.120.620">
    <property type="entry name" value="q2cbj1_9rhob like domain"/>
    <property type="match status" value="1"/>
</dbReference>
<evidence type="ECO:0000256" key="14">
    <source>
        <dbReference type="SAM" id="MobiDB-lite"/>
    </source>
</evidence>
<comment type="catalytic activity">
    <reaction evidence="12">
        <text>L-prolyl-[hypoxia-inducible factor alpha subunit] + 2-oxoglutarate + O2 = trans-4-hydroxy-L-prolyl-[hypoxia-inducible factor alpha subunit] + succinate + CO2</text>
        <dbReference type="Rhea" id="RHEA:48400"/>
        <dbReference type="Rhea" id="RHEA-COMP:12093"/>
        <dbReference type="Rhea" id="RHEA-COMP:12094"/>
        <dbReference type="ChEBI" id="CHEBI:15379"/>
        <dbReference type="ChEBI" id="CHEBI:16526"/>
        <dbReference type="ChEBI" id="CHEBI:16810"/>
        <dbReference type="ChEBI" id="CHEBI:30031"/>
        <dbReference type="ChEBI" id="CHEBI:50342"/>
        <dbReference type="ChEBI" id="CHEBI:61965"/>
        <dbReference type="EC" id="1.14.11.29"/>
    </reaction>
</comment>
<keyword evidence="4 13" id="KW-0863">Zinc-finger</keyword>
<keyword evidence="18" id="KW-1185">Reference proteome</keyword>
<comment type="subcellular location">
    <subcellularLocation>
        <location evidence="2">Nucleus</location>
    </subcellularLocation>
</comment>
<reference evidence="17" key="1">
    <citation type="submission" date="2019-08" db="EMBL/GenBank/DDBJ databases">
        <title>The improved chromosome-level genome for the pearl oyster Pinctada fucata martensii using PacBio sequencing and Hi-C.</title>
        <authorList>
            <person name="Zheng Z."/>
        </authorList>
    </citation>
    <scope>NUCLEOTIDE SEQUENCE</scope>
    <source>
        <strain evidence="17">ZZ-2019</strain>
        <tissue evidence="17">Adductor muscle</tissue>
    </source>
</reference>
<dbReference type="GO" id="GO:0160082">
    <property type="term" value="F:hypoxia-inducible factor-proline dioxygenase activity"/>
    <property type="evidence" value="ECO:0007669"/>
    <property type="project" value="UniProtKB-EC"/>
</dbReference>
<evidence type="ECO:0000256" key="10">
    <source>
        <dbReference type="ARBA" id="ARBA00023242"/>
    </source>
</evidence>
<proteinExistence type="predicted"/>
<dbReference type="InterPro" id="IPR005123">
    <property type="entry name" value="Oxoglu/Fe-dep_dioxygenase_dom"/>
</dbReference>
<evidence type="ECO:0000256" key="7">
    <source>
        <dbReference type="ARBA" id="ARBA00022964"/>
    </source>
</evidence>
<dbReference type="InterPro" id="IPR006620">
    <property type="entry name" value="Pro_4_hyd_alph"/>
</dbReference>
<evidence type="ECO:0000256" key="3">
    <source>
        <dbReference type="ARBA" id="ARBA00022723"/>
    </source>
</evidence>
<feature type="domain" description="MYND-type" evidence="15">
    <location>
        <begin position="19"/>
        <end position="56"/>
    </location>
</feature>
<dbReference type="GO" id="GO:0008270">
    <property type="term" value="F:zinc ion binding"/>
    <property type="evidence" value="ECO:0007669"/>
    <property type="project" value="UniProtKB-KW"/>
</dbReference>
<evidence type="ECO:0000256" key="11">
    <source>
        <dbReference type="ARBA" id="ARBA00039004"/>
    </source>
</evidence>
<keyword evidence="10" id="KW-0539">Nucleus</keyword>
<dbReference type="PROSITE" id="PS50865">
    <property type="entry name" value="ZF_MYND_2"/>
    <property type="match status" value="1"/>
</dbReference>
<gene>
    <name evidence="17" type="ORF">FSP39_021615</name>
</gene>
<feature type="compositionally biased region" description="Polar residues" evidence="14">
    <location>
        <begin position="141"/>
        <end position="158"/>
    </location>
</feature>
<evidence type="ECO:0000256" key="2">
    <source>
        <dbReference type="ARBA" id="ARBA00004123"/>
    </source>
</evidence>
<feature type="compositionally biased region" description="Polar residues" evidence="14">
    <location>
        <begin position="110"/>
        <end position="131"/>
    </location>
</feature>
<dbReference type="GO" id="GO:0005634">
    <property type="term" value="C:nucleus"/>
    <property type="evidence" value="ECO:0007669"/>
    <property type="project" value="UniProtKB-SubCell"/>
</dbReference>
<organism evidence="17 18">
    <name type="scientific">Pinctada imbricata</name>
    <name type="common">Atlantic pearl-oyster</name>
    <name type="synonym">Pinctada martensii</name>
    <dbReference type="NCBI Taxonomy" id="66713"/>
    <lineage>
        <taxon>Eukaryota</taxon>
        <taxon>Metazoa</taxon>
        <taxon>Spiralia</taxon>
        <taxon>Lophotrochozoa</taxon>
        <taxon>Mollusca</taxon>
        <taxon>Bivalvia</taxon>
        <taxon>Autobranchia</taxon>
        <taxon>Pteriomorphia</taxon>
        <taxon>Pterioida</taxon>
        <taxon>Pterioidea</taxon>
        <taxon>Pteriidae</taxon>
        <taxon>Pinctada</taxon>
    </lineage>
</organism>
<evidence type="ECO:0000256" key="6">
    <source>
        <dbReference type="ARBA" id="ARBA00022896"/>
    </source>
</evidence>
<dbReference type="Gene3D" id="6.10.140.2220">
    <property type="match status" value="1"/>
</dbReference>
<protein>
    <recommendedName>
        <fullName evidence="11">hypoxia-inducible factor-proline dioxygenase</fullName>
        <ecNumber evidence="11">1.14.11.29</ecNumber>
    </recommendedName>
</protein>
<feature type="region of interest" description="Disordered" evidence="14">
    <location>
        <begin position="99"/>
        <end position="158"/>
    </location>
</feature>
<dbReference type="PROSITE" id="PS51471">
    <property type="entry name" value="FE2OG_OXY"/>
    <property type="match status" value="1"/>
</dbReference>
<keyword evidence="7" id="KW-0223">Dioxygenase</keyword>
<accession>A0AA88XWR4</accession>
<dbReference type="PROSITE" id="PS01360">
    <property type="entry name" value="ZF_MYND_1"/>
    <property type="match status" value="1"/>
</dbReference>
<keyword evidence="5" id="KW-0862">Zinc</keyword>
<dbReference type="InterPro" id="IPR051559">
    <property type="entry name" value="HIF_prolyl_hydroxylases"/>
</dbReference>
<feature type="compositionally biased region" description="Basic and acidic residues" evidence="14">
    <location>
        <begin position="99"/>
        <end position="109"/>
    </location>
</feature>
<comment type="caution">
    <text evidence="17">The sequence shown here is derived from an EMBL/GenBank/DDBJ whole genome shotgun (WGS) entry which is preliminary data.</text>
</comment>
<evidence type="ECO:0000259" key="16">
    <source>
        <dbReference type="PROSITE" id="PS51471"/>
    </source>
</evidence>
<keyword evidence="3" id="KW-0479">Metal-binding</keyword>
<dbReference type="Proteomes" id="UP001186944">
    <property type="component" value="Unassembled WGS sequence"/>
</dbReference>
<dbReference type="InterPro" id="IPR044862">
    <property type="entry name" value="Pro_4_hyd_alph_FE2OG_OXY"/>
</dbReference>
<evidence type="ECO:0000256" key="1">
    <source>
        <dbReference type="ARBA" id="ARBA00001961"/>
    </source>
</evidence>
<dbReference type="GO" id="GO:0008198">
    <property type="term" value="F:ferrous iron binding"/>
    <property type="evidence" value="ECO:0007669"/>
    <property type="project" value="TreeGrafter"/>
</dbReference>